<evidence type="ECO:0000313" key="3">
    <source>
        <dbReference type="EMBL" id="CAI6088582.1"/>
    </source>
</evidence>
<dbReference type="InterPro" id="IPR013149">
    <property type="entry name" value="ADH-like_C"/>
</dbReference>
<feature type="non-terminal residue" evidence="3">
    <location>
        <position position="158"/>
    </location>
</feature>
<accession>A0AA35M149</accession>
<reference evidence="3" key="1">
    <citation type="submission" date="2023-01" db="EMBL/GenBank/DDBJ databases">
        <authorList>
            <person name="Piombo E."/>
        </authorList>
    </citation>
    <scope>NUCLEOTIDE SEQUENCE</scope>
</reference>
<dbReference type="InterPro" id="IPR047122">
    <property type="entry name" value="Trans-enoyl_RdTase-like"/>
</dbReference>
<evidence type="ECO:0000256" key="1">
    <source>
        <dbReference type="ARBA" id="ARBA00023002"/>
    </source>
</evidence>
<organism evidence="3 4">
    <name type="scientific">Clonostachys chloroleuca</name>
    <dbReference type="NCBI Taxonomy" id="1926264"/>
    <lineage>
        <taxon>Eukaryota</taxon>
        <taxon>Fungi</taxon>
        <taxon>Dikarya</taxon>
        <taxon>Ascomycota</taxon>
        <taxon>Pezizomycotina</taxon>
        <taxon>Sordariomycetes</taxon>
        <taxon>Hypocreomycetidae</taxon>
        <taxon>Hypocreales</taxon>
        <taxon>Bionectriaceae</taxon>
        <taxon>Clonostachys</taxon>
    </lineage>
</organism>
<protein>
    <recommendedName>
        <fullName evidence="2">Alcohol dehydrogenase-like C-terminal domain-containing protein</fullName>
    </recommendedName>
</protein>
<dbReference type="EMBL" id="CABFNP030000835">
    <property type="protein sequence ID" value="CAI6088582.1"/>
    <property type="molecule type" value="Genomic_DNA"/>
</dbReference>
<dbReference type="AlphaFoldDB" id="A0AA35M149"/>
<dbReference type="PANTHER" id="PTHR45348">
    <property type="entry name" value="HYPOTHETICAL OXIDOREDUCTASE (EUROFUNG)"/>
    <property type="match status" value="1"/>
</dbReference>
<dbReference type="Pfam" id="PF00107">
    <property type="entry name" value="ADH_zinc_N"/>
    <property type="match status" value="1"/>
</dbReference>
<evidence type="ECO:0000313" key="4">
    <source>
        <dbReference type="Proteomes" id="UP001160390"/>
    </source>
</evidence>
<gene>
    <name evidence="3" type="ORF">CCHLO57077_00015347</name>
</gene>
<name>A0AA35M149_9HYPO</name>
<dbReference type="InterPro" id="IPR036291">
    <property type="entry name" value="NAD(P)-bd_dom_sf"/>
</dbReference>
<sequence length="158" mass="16794">MSEEVAATLPVAVESAAYLILNVNGFGLPAAGIDGQDASSVLILIWGGASGVGAAAIQVAKDAGFEPIFVTASPKNHEPLLKAGASGAFDYNSPTVVEEIRKAVAESGKKLTVATELFALEQQYLGSPLKKQYPRSRESFSTRRRLERSLRPASVWEF</sequence>
<keyword evidence="4" id="KW-1185">Reference proteome</keyword>
<keyword evidence="1" id="KW-0560">Oxidoreductase</keyword>
<dbReference type="Proteomes" id="UP001160390">
    <property type="component" value="Unassembled WGS sequence"/>
</dbReference>
<comment type="caution">
    <text evidence="3">The sequence shown here is derived from an EMBL/GenBank/DDBJ whole genome shotgun (WGS) entry which is preliminary data.</text>
</comment>
<dbReference type="Gene3D" id="3.40.50.720">
    <property type="entry name" value="NAD(P)-binding Rossmann-like Domain"/>
    <property type="match status" value="1"/>
</dbReference>
<feature type="domain" description="Alcohol dehydrogenase-like C-terminal" evidence="2">
    <location>
        <begin position="51"/>
        <end position="113"/>
    </location>
</feature>
<proteinExistence type="predicted"/>
<evidence type="ECO:0000259" key="2">
    <source>
        <dbReference type="Pfam" id="PF00107"/>
    </source>
</evidence>
<dbReference type="PANTHER" id="PTHR45348:SF2">
    <property type="entry name" value="ZINC-TYPE ALCOHOL DEHYDROGENASE-LIKE PROTEIN C2E1P3.01"/>
    <property type="match status" value="1"/>
</dbReference>
<dbReference type="SUPFAM" id="SSF51735">
    <property type="entry name" value="NAD(P)-binding Rossmann-fold domains"/>
    <property type="match status" value="1"/>
</dbReference>
<dbReference type="GO" id="GO:0016651">
    <property type="term" value="F:oxidoreductase activity, acting on NAD(P)H"/>
    <property type="evidence" value="ECO:0007669"/>
    <property type="project" value="InterPro"/>
</dbReference>